<evidence type="ECO:0000313" key="6">
    <source>
        <dbReference type="Proteomes" id="UP000076722"/>
    </source>
</evidence>
<organism evidence="5 6">
    <name type="scientific">Sistotremastrum niveocremeum HHB9708</name>
    <dbReference type="NCBI Taxonomy" id="1314777"/>
    <lineage>
        <taxon>Eukaryota</taxon>
        <taxon>Fungi</taxon>
        <taxon>Dikarya</taxon>
        <taxon>Basidiomycota</taxon>
        <taxon>Agaricomycotina</taxon>
        <taxon>Agaricomycetes</taxon>
        <taxon>Sistotremastrales</taxon>
        <taxon>Sistotremastraceae</taxon>
        <taxon>Sertulicium</taxon>
        <taxon>Sertulicium niveocremeum</taxon>
    </lineage>
</organism>
<dbReference type="PROSITE" id="PS00061">
    <property type="entry name" value="ADH_SHORT"/>
    <property type="match status" value="1"/>
</dbReference>
<dbReference type="AlphaFoldDB" id="A0A164NEH6"/>
<comment type="similarity">
    <text evidence="1 4">Belongs to the short-chain dehydrogenases/reductases (SDR) family.</text>
</comment>
<dbReference type="Pfam" id="PF13561">
    <property type="entry name" value="adh_short_C2"/>
    <property type="match status" value="1"/>
</dbReference>
<dbReference type="InterPro" id="IPR020904">
    <property type="entry name" value="Sc_DH/Rdtase_CS"/>
</dbReference>
<keyword evidence="3" id="KW-0560">Oxidoreductase</keyword>
<dbReference type="PRINTS" id="PR00081">
    <property type="entry name" value="GDHRDH"/>
</dbReference>
<protein>
    <submittedName>
        <fullName evidence="5">2,5-dichloro-2,5-cyclohexadiene-1,4-diol dehydrogenase</fullName>
    </submittedName>
</protein>
<dbReference type="GO" id="GO:0016616">
    <property type="term" value="F:oxidoreductase activity, acting on the CH-OH group of donors, NAD or NADP as acceptor"/>
    <property type="evidence" value="ECO:0007669"/>
    <property type="project" value="TreeGrafter"/>
</dbReference>
<dbReference type="SUPFAM" id="SSF51735">
    <property type="entry name" value="NAD(P)-binding Rossmann-fold domains"/>
    <property type="match status" value="1"/>
</dbReference>
<accession>A0A164NEH6</accession>
<dbReference type="EMBL" id="KV419446">
    <property type="protein sequence ID" value="KZS87629.1"/>
    <property type="molecule type" value="Genomic_DNA"/>
</dbReference>
<evidence type="ECO:0000256" key="1">
    <source>
        <dbReference type="ARBA" id="ARBA00006484"/>
    </source>
</evidence>
<evidence type="ECO:0000256" key="2">
    <source>
        <dbReference type="ARBA" id="ARBA00022857"/>
    </source>
</evidence>
<gene>
    <name evidence="5" type="ORF">SISNIDRAFT_490866</name>
</gene>
<evidence type="ECO:0000256" key="4">
    <source>
        <dbReference type="RuleBase" id="RU000363"/>
    </source>
</evidence>
<dbReference type="PANTHER" id="PTHR42760">
    <property type="entry name" value="SHORT-CHAIN DEHYDROGENASES/REDUCTASES FAMILY MEMBER"/>
    <property type="match status" value="1"/>
</dbReference>
<dbReference type="InterPro" id="IPR002347">
    <property type="entry name" value="SDR_fam"/>
</dbReference>
<reference evidence="5 6" key="1">
    <citation type="journal article" date="2016" name="Mol. Biol. Evol.">
        <title>Comparative Genomics of Early-Diverging Mushroom-Forming Fungi Provides Insights into the Origins of Lignocellulose Decay Capabilities.</title>
        <authorList>
            <person name="Nagy L.G."/>
            <person name="Riley R."/>
            <person name="Tritt A."/>
            <person name="Adam C."/>
            <person name="Daum C."/>
            <person name="Floudas D."/>
            <person name="Sun H."/>
            <person name="Yadav J.S."/>
            <person name="Pangilinan J."/>
            <person name="Larsson K.H."/>
            <person name="Matsuura K."/>
            <person name="Barry K."/>
            <person name="Labutti K."/>
            <person name="Kuo R."/>
            <person name="Ohm R.A."/>
            <person name="Bhattacharya S.S."/>
            <person name="Shirouzu T."/>
            <person name="Yoshinaga Y."/>
            <person name="Martin F.M."/>
            <person name="Grigoriev I.V."/>
            <person name="Hibbett D.S."/>
        </authorList>
    </citation>
    <scope>NUCLEOTIDE SEQUENCE [LARGE SCALE GENOMIC DNA]</scope>
    <source>
        <strain evidence="5 6">HHB9708</strain>
    </source>
</reference>
<name>A0A164NEH6_9AGAM</name>
<dbReference type="InterPro" id="IPR036291">
    <property type="entry name" value="NAD(P)-bd_dom_sf"/>
</dbReference>
<dbReference type="Gene3D" id="3.40.50.720">
    <property type="entry name" value="NAD(P)-binding Rossmann-like Domain"/>
    <property type="match status" value="1"/>
</dbReference>
<proteinExistence type="inferred from homology"/>
<dbReference type="Pfam" id="PF00106">
    <property type="entry name" value="adh_short"/>
    <property type="match status" value="1"/>
</dbReference>
<keyword evidence="6" id="KW-1185">Reference proteome</keyword>
<sequence>MALQAFRKIGGVALVTGAASGMGRATAQTLARAGCHLVLTDRNEAGLETTIKEGGIDRGKCLTSVLDVRDDGAAEELVGSIPKKLGRLDFAVNCAGILGPDRTFVEEPLEYIDQDPTPKVLSINLRAQLVFNRAQVQAMLLPKDPLHSFLAEDPALSKEAREQRQAHAQRAKGAIVNFASVSSYRSFPGAHGSYTISKHGIKGLTRVMATMYGPQGIRTNAVAPGPILTPLTNAWPGFEDAGAYLPLRRVGQPQDVADLVAFLCSEESSFINGEIVAIDGGMLA</sequence>
<dbReference type="Proteomes" id="UP000076722">
    <property type="component" value="Unassembled WGS sequence"/>
</dbReference>
<dbReference type="CDD" id="cd05233">
    <property type="entry name" value="SDR_c"/>
    <property type="match status" value="1"/>
</dbReference>
<dbReference type="PRINTS" id="PR00080">
    <property type="entry name" value="SDRFAMILY"/>
</dbReference>
<evidence type="ECO:0000313" key="5">
    <source>
        <dbReference type="EMBL" id="KZS87629.1"/>
    </source>
</evidence>
<dbReference type="OrthoDB" id="498125at2759"/>
<evidence type="ECO:0000256" key="3">
    <source>
        <dbReference type="ARBA" id="ARBA00023002"/>
    </source>
</evidence>
<dbReference type="PANTHER" id="PTHR42760:SF133">
    <property type="entry name" value="3-OXOACYL-[ACYL-CARRIER-PROTEIN] REDUCTASE"/>
    <property type="match status" value="1"/>
</dbReference>
<keyword evidence="2" id="KW-0521">NADP</keyword>
<dbReference type="STRING" id="1314777.A0A164NEH6"/>